<dbReference type="GO" id="GO:0008237">
    <property type="term" value="F:metallopeptidase activity"/>
    <property type="evidence" value="ECO:0007669"/>
    <property type="project" value="InterPro"/>
</dbReference>
<protein>
    <recommendedName>
        <fullName evidence="2">Peptidase M1 membrane alanine aminopeptidase domain-containing protein</fullName>
    </recommendedName>
</protein>
<gene>
    <name evidence="3" type="ORF">KI659_17100</name>
</gene>
<dbReference type="Proteomes" id="UP001319104">
    <property type="component" value="Unassembled WGS sequence"/>
</dbReference>
<evidence type="ECO:0000313" key="4">
    <source>
        <dbReference type="Proteomes" id="UP001319104"/>
    </source>
</evidence>
<reference evidence="3 4" key="1">
    <citation type="submission" date="2021-05" db="EMBL/GenBank/DDBJ databases">
        <authorList>
            <person name="Zhang Z.D."/>
            <person name="Osman G."/>
        </authorList>
    </citation>
    <scope>NUCLEOTIDE SEQUENCE [LARGE SCALE GENOMIC DNA]</scope>
    <source>
        <strain evidence="3 4">KCTC 32217</strain>
    </source>
</reference>
<keyword evidence="1" id="KW-0732">Signal</keyword>
<organism evidence="3 4">
    <name type="scientific">Litoribacter ruber</name>
    <dbReference type="NCBI Taxonomy" id="702568"/>
    <lineage>
        <taxon>Bacteria</taxon>
        <taxon>Pseudomonadati</taxon>
        <taxon>Bacteroidota</taxon>
        <taxon>Cytophagia</taxon>
        <taxon>Cytophagales</taxon>
        <taxon>Cyclobacteriaceae</taxon>
        <taxon>Litoribacter</taxon>
    </lineage>
</organism>
<evidence type="ECO:0000256" key="1">
    <source>
        <dbReference type="SAM" id="SignalP"/>
    </source>
</evidence>
<keyword evidence="4" id="KW-1185">Reference proteome</keyword>
<feature type="domain" description="Peptidase M1 membrane alanine aminopeptidase" evidence="2">
    <location>
        <begin position="279"/>
        <end position="409"/>
    </location>
</feature>
<comment type="caution">
    <text evidence="3">The sequence shown here is derived from an EMBL/GenBank/DDBJ whole genome shotgun (WGS) entry which is preliminary data.</text>
</comment>
<feature type="signal peptide" evidence="1">
    <location>
        <begin position="1"/>
        <end position="21"/>
    </location>
</feature>
<dbReference type="InterPro" id="IPR027268">
    <property type="entry name" value="Peptidase_M4/M1_CTD_sf"/>
</dbReference>
<proteinExistence type="predicted"/>
<feature type="chain" id="PRO_5042999272" description="Peptidase M1 membrane alanine aminopeptidase domain-containing protein" evidence="1">
    <location>
        <begin position="22"/>
        <end position="418"/>
    </location>
</feature>
<dbReference type="InterPro" id="IPR014782">
    <property type="entry name" value="Peptidase_M1_dom"/>
</dbReference>
<evidence type="ECO:0000259" key="2">
    <source>
        <dbReference type="Pfam" id="PF01433"/>
    </source>
</evidence>
<accession>A0AAP2G5P8</accession>
<dbReference type="GO" id="GO:0008270">
    <property type="term" value="F:zinc ion binding"/>
    <property type="evidence" value="ECO:0007669"/>
    <property type="project" value="InterPro"/>
</dbReference>
<name>A0AAP2G5P8_9BACT</name>
<evidence type="ECO:0000313" key="3">
    <source>
        <dbReference type="EMBL" id="MBS9525740.1"/>
    </source>
</evidence>
<dbReference type="Pfam" id="PF01433">
    <property type="entry name" value="Peptidase_M1"/>
    <property type="match status" value="1"/>
</dbReference>
<dbReference type="AlphaFoldDB" id="A0AAP2G5P8"/>
<sequence length="418" mass="48041">MNKLATLLLIALVFYTTNFGAESKKEKKPTLVEGELKISIEDEAIEATLNITYVVKDSARASTSFWMDSAMEIQSVDGDLVKSYSFDQEAKPFATLTIDFKEALSEGEEIAFSFAYSGKPSQGFWIEEYQWVDIDPDFMILPVFSTLESFDYRIKAVVDDVNYKLIDVQKGKLTQEVEVTSVTTSYYINPILASNNQKNGVGLYDYSADGKEVRVFSEYADSARYVGDAALRIFDFFNSTFAREEPVTFCSVLYRPIPYDEHKVTRSFKPSVVFAKPHENIATLAHEISHFWWNRGDALTTEKWLTESFAQYSEMMFIRHEQGEDKFNMIIEKLADRAEKLPPLLGGDRFGRYGDDLIYEKGPYILYQLENRLGYEKFVDFMVAVNREQVATTPHLLEVLENQTSAKIRKEFEELIKR</sequence>
<dbReference type="Gene3D" id="1.10.390.10">
    <property type="entry name" value="Neutral Protease Domain 2"/>
    <property type="match status" value="1"/>
</dbReference>
<dbReference type="RefSeq" id="WP_213946599.1">
    <property type="nucleotide sequence ID" value="NZ_JAHCMY010000018.1"/>
</dbReference>
<dbReference type="SUPFAM" id="SSF55486">
    <property type="entry name" value="Metalloproteases ('zincins'), catalytic domain"/>
    <property type="match status" value="1"/>
</dbReference>
<dbReference type="EMBL" id="JAHCMY010000018">
    <property type="protein sequence ID" value="MBS9525740.1"/>
    <property type="molecule type" value="Genomic_DNA"/>
</dbReference>